<evidence type="ECO:0000256" key="3">
    <source>
        <dbReference type="ARBA" id="ARBA00014754"/>
    </source>
</evidence>
<evidence type="ECO:0000256" key="5">
    <source>
        <dbReference type="ARBA" id="ARBA00022764"/>
    </source>
</evidence>
<dbReference type="NCBIfam" id="TIGR03170">
    <property type="entry name" value="flgA_cterm"/>
    <property type="match status" value="1"/>
</dbReference>
<dbReference type="SMART" id="SM00858">
    <property type="entry name" value="SAF"/>
    <property type="match status" value="1"/>
</dbReference>
<dbReference type="OrthoDB" id="1669037at2"/>
<organism evidence="8 9">
    <name type="scientific">Thiomicrospira aerophila AL3</name>
    <dbReference type="NCBI Taxonomy" id="717772"/>
    <lineage>
        <taxon>Bacteria</taxon>
        <taxon>Pseudomonadati</taxon>
        <taxon>Pseudomonadota</taxon>
        <taxon>Gammaproteobacteria</taxon>
        <taxon>Thiotrichales</taxon>
        <taxon>Piscirickettsiaceae</taxon>
        <taxon>Thiomicrospira</taxon>
    </lineage>
</organism>
<dbReference type="PANTHER" id="PTHR36307:SF1">
    <property type="entry name" value="FLAGELLA BASAL BODY P-RING FORMATION PROTEIN FLGA"/>
    <property type="match status" value="1"/>
</dbReference>
<feature type="domain" description="SAF" evidence="7">
    <location>
        <begin position="131"/>
        <end position="193"/>
    </location>
</feature>
<dbReference type="Pfam" id="PF17656">
    <property type="entry name" value="ChapFlgA_N"/>
    <property type="match status" value="1"/>
</dbReference>
<sequence length="255" mass="28646">MIDQLNIRYRTLNTSLTLTWVIVTLAIMLLPAAVLANTTPISNKQQDMSQIYIKVEDHLLNELHQFTAYPLHNINVTVRPLPDRLNLSACLDTLLIESRLHERLSARTTVSVQCSNPAWRMFVSAEVYAETPVVIATQPILRNALISENAVTLALRPINQIRQQHLHQLDQVIGHRAKRAISPNTMINIQMLDPPFWVINNHEVTIITQIGGLEIRAPGVALSNGLVQEQIQVRNLRSDRIIQGIVVAPNTVLVP</sequence>
<dbReference type="InterPro" id="IPR039246">
    <property type="entry name" value="Flagellar_FlgA"/>
</dbReference>
<evidence type="ECO:0000259" key="7">
    <source>
        <dbReference type="SMART" id="SM00858"/>
    </source>
</evidence>
<dbReference type="InterPro" id="IPR041231">
    <property type="entry name" value="FlgA_N"/>
</dbReference>
<keyword evidence="9" id="KW-1185">Reference proteome</keyword>
<accession>W0DZR4</accession>
<evidence type="ECO:0000256" key="2">
    <source>
        <dbReference type="ARBA" id="ARBA00010474"/>
    </source>
</evidence>
<keyword evidence="4" id="KW-0732">Signal</keyword>
<dbReference type="RefSeq" id="WP_006460655.1">
    <property type="nucleotide sequence ID" value="NZ_CP007030.1"/>
</dbReference>
<dbReference type="Pfam" id="PF13144">
    <property type="entry name" value="ChapFlgA"/>
    <property type="match status" value="1"/>
</dbReference>
<dbReference type="AlphaFoldDB" id="W0DZR4"/>
<evidence type="ECO:0000313" key="9">
    <source>
        <dbReference type="Proteomes" id="UP000005380"/>
    </source>
</evidence>
<dbReference type="EMBL" id="CP007030">
    <property type="protein sequence ID" value="AHF02341.1"/>
    <property type="molecule type" value="Genomic_DNA"/>
</dbReference>
<name>W0DZR4_9GAMM</name>
<evidence type="ECO:0000313" key="8">
    <source>
        <dbReference type="EMBL" id="AHF02341.1"/>
    </source>
</evidence>
<dbReference type="InParanoid" id="W0DZR4"/>
<comment type="subcellular location">
    <subcellularLocation>
        <location evidence="1">Periplasm</location>
    </subcellularLocation>
</comment>
<dbReference type="PANTHER" id="PTHR36307">
    <property type="entry name" value="FLAGELLA BASAL BODY P-RING FORMATION PROTEIN FLGA"/>
    <property type="match status" value="1"/>
</dbReference>
<proteinExistence type="inferred from homology"/>
<dbReference type="HOGENOM" id="CLU_070510_4_1_6"/>
<evidence type="ECO:0000256" key="4">
    <source>
        <dbReference type="ARBA" id="ARBA00022729"/>
    </source>
</evidence>
<comment type="function">
    <text evidence="6">Involved in the assembly process of the P-ring formation. It may associate with FlgF on the rod constituting a structure essential for the P-ring assembly or may act as a modulator protein for the P-ring assembly.</text>
</comment>
<comment type="similarity">
    <text evidence="2">Belongs to the FlgA family.</text>
</comment>
<evidence type="ECO:0000256" key="6">
    <source>
        <dbReference type="ARBA" id="ARBA00025643"/>
    </source>
</evidence>
<dbReference type="Gene3D" id="2.30.30.760">
    <property type="match status" value="1"/>
</dbReference>
<dbReference type="Gene3D" id="3.90.1210.10">
    <property type="entry name" value="Antifreeze-like/N-acetylneuraminic acid synthase C-terminal domain"/>
    <property type="match status" value="1"/>
</dbReference>
<dbReference type="GO" id="GO:0044780">
    <property type="term" value="P:bacterial-type flagellum assembly"/>
    <property type="evidence" value="ECO:0007669"/>
    <property type="project" value="InterPro"/>
</dbReference>
<dbReference type="CDD" id="cd11614">
    <property type="entry name" value="SAF_CpaB_FlgA_like"/>
    <property type="match status" value="1"/>
</dbReference>
<dbReference type="GO" id="GO:0042597">
    <property type="term" value="C:periplasmic space"/>
    <property type="evidence" value="ECO:0007669"/>
    <property type="project" value="UniProtKB-SubCell"/>
</dbReference>
<dbReference type="Proteomes" id="UP000005380">
    <property type="component" value="Chromosome"/>
</dbReference>
<dbReference type="InterPro" id="IPR013974">
    <property type="entry name" value="SAF"/>
</dbReference>
<reference evidence="8 9" key="1">
    <citation type="submission" date="2013-12" db="EMBL/GenBank/DDBJ databases">
        <authorList>
            <consortium name="DOE Joint Genome Institute"/>
            <person name="Kappler U."/>
            <person name="Huntemann M."/>
            <person name="Han J."/>
            <person name="Chen A."/>
            <person name="Kyrpides N."/>
            <person name="Mavromatis K."/>
            <person name="Markowitz V."/>
            <person name="Palaniappan K."/>
            <person name="Ivanova N."/>
            <person name="Schaumberg A."/>
            <person name="Pati A."/>
            <person name="Liolios K."/>
            <person name="Nordberg H.P."/>
            <person name="Cantor M.N."/>
            <person name="Hua S.X."/>
            <person name="Woyke T."/>
        </authorList>
    </citation>
    <scope>NUCLEOTIDE SEQUENCE [LARGE SCALE GENOMIC DNA]</scope>
    <source>
        <strain evidence="9">AL2</strain>
    </source>
</reference>
<keyword evidence="5" id="KW-0574">Periplasm</keyword>
<dbReference type="eggNOG" id="COG1261">
    <property type="taxonomic scope" value="Bacteria"/>
</dbReference>
<dbReference type="KEGG" id="tao:THIAE_07845"/>
<evidence type="ECO:0000256" key="1">
    <source>
        <dbReference type="ARBA" id="ARBA00004418"/>
    </source>
</evidence>
<dbReference type="STRING" id="717772.THIAE_07845"/>
<dbReference type="InterPro" id="IPR017585">
    <property type="entry name" value="SAF_FlgA"/>
</dbReference>
<protein>
    <recommendedName>
        <fullName evidence="3">Flagella basal body P-ring formation protein FlgA</fullName>
    </recommendedName>
</protein>
<gene>
    <name evidence="8" type="ORF">THIAE_07845</name>
</gene>